<dbReference type="Proteomes" id="UP000239735">
    <property type="component" value="Unassembled WGS sequence"/>
</dbReference>
<name>A0A2N9M790_9BACT</name>
<reference evidence="2" key="1">
    <citation type="submission" date="2018-02" db="EMBL/GenBank/DDBJ databases">
        <authorList>
            <person name="Hausmann B."/>
        </authorList>
    </citation>
    <scope>NUCLEOTIDE SEQUENCE [LARGE SCALE GENOMIC DNA]</scope>
    <source>
        <strain evidence="2">Peat soil MAG SbA5</strain>
    </source>
</reference>
<evidence type="ECO:0000313" key="1">
    <source>
        <dbReference type="EMBL" id="SPE31363.1"/>
    </source>
</evidence>
<protein>
    <submittedName>
        <fullName evidence="1">Uncharacterized protein</fullName>
    </submittedName>
</protein>
<organism evidence="1 2">
    <name type="scientific">Candidatus Sulfuritelmatomonas gaucii</name>
    <dbReference type="NCBI Taxonomy" id="2043161"/>
    <lineage>
        <taxon>Bacteria</taxon>
        <taxon>Pseudomonadati</taxon>
        <taxon>Acidobacteriota</taxon>
        <taxon>Terriglobia</taxon>
        <taxon>Terriglobales</taxon>
        <taxon>Acidobacteriaceae</taxon>
        <taxon>Candidatus Sulfuritelmatomonas</taxon>
    </lineage>
</organism>
<sequence length="56" mass="6983">MRSSELYSADMGNELPYGERKEWKEGNTWKMKWLKELPEHIPAHCWRRLQWRCFWG</sequence>
<dbReference type="EMBL" id="OKRB01000150">
    <property type="protein sequence ID" value="SPE31363.1"/>
    <property type="molecule type" value="Genomic_DNA"/>
</dbReference>
<accession>A0A2N9M790</accession>
<evidence type="ECO:0000313" key="2">
    <source>
        <dbReference type="Proteomes" id="UP000239735"/>
    </source>
</evidence>
<gene>
    <name evidence="1" type="ORF">SBA5_880031</name>
</gene>
<dbReference type="AlphaFoldDB" id="A0A2N9M790"/>
<proteinExistence type="predicted"/>